<keyword evidence="2" id="KW-0677">Repeat</keyword>
<dbReference type="FunFam" id="1.25.40.10:FF:001389">
    <property type="entry name" value="Pentatricopeptide repeat-containing protein At3g14330"/>
    <property type="match status" value="1"/>
</dbReference>
<dbReference type="GO" id="GO:0009451">
    <property type="term" value="P:RNA modification"/>
    <property type="evidence" value="ECO:0007669"/>
    <property type="project" value="InterPro"/>
</dbReference>
<comment type="similarity">
    <text evidence="1">Belongs to the PPR family. PCMP-H subfamily.</text>
</comment>
<feature type="repeat" description="PPR" evidence="3">
    <location>
        <begin position="369"/>
        <end position="403"/>
    </location>
</feature>
<dbReference type="PROSITE" id="PS51375">
    <property type="entry name" value="PPR"/>
    <property type="match status" value="5"/>
</dbReference>
<dbReference type="FunFam" id="1.25.40.10:FF:000725">
    <property type="entry name" value="Pentatricopeptide repeat-containing protein At3g63370, chloroplastic"/>
    <property type="match status" value="1"/>
</dbReference>
<dbReference type="FunFam" id="1.25.40.10:FF:000361">
    <property type="entry name" value="Pentatricopeptide repeat-containing protein chloroplastic"/>
    <property type="match status" value="1"/>
</dbReference>
<dbReference type="Proteomes" id="UP000325577">
    <property type="component" value="Linkage Group LG13"/>
</dbReference>
<evidence type="ECO:0000256" key="1">
    <source>
        <dbReference type="ARBA" id="ARBA00006643"/>
    </source>
</evidence>
<feature type="domain" description="DYW" evidence="4">
    <location>
        <begin position="844"/>
        <end position="936"/>
    </location>
</feature>
<dbReference type="InterPro" id="IPR002885">
    <property type="entry name" value="PPR_rpt"/>
</dbReference>
<evidence type="ECO:0000256" key="2">
    <source>
        <dbReference type="ARBA" id="ARBA00022737"/>
    </source>
</evidence>
<name>A0A5J5BEG7_9ASTE</name>
<dbReference type="InterPro" id="IPR011990">
    <property type="entry name" value="TPR-like_helical_dom_sf"/>
</dbReference>
<feature type="repeat" description="PPR" evidence="3">
    <location>
        <begin position="472"/>
        <end position="506"/>
    </location>
</feature>
<dbReference type="FunFam" id="1.25.40.10:FF:000987">
    <property type="entry name" value="Pentatricopeptide repeat-containing protein At3g14330"/>
    <property type="match status" value="1"/>
</dbReference>
<dbReference type="InterPro" id="IPR032867">
    <property type="entry name" value="DYW_dom"/>
</dbReference>
<dbReference type="InterPro" id="IPR046960">
    <property type="entry name" value="PPR_At4g14850-like_plant"/>
</dbReference>
<evidence type="ECO:0000313" key="5">
    <source>
        <dbReference type="EMBL" id="KAA8541104.1"/>
    </source>
</evidence>
<dbReference type="PANTHER" id="PTHR47926:SF383">
    <property type="entry name" value="DYW DOMAIN-CONTAINING PROTEIN"/>
    <property type="match status" value="1"/>
</dbReference>
<sequence>MALVAPPFSCRHRLPIHGTAHRSNGRCFLKSIFIPQASLSLTTQNHQGLSLTPTNTSNSELSLPQEINKLCESGNLAEALVLLQRDSDNVAFDLSQRAEAMSVLLQACGHRKDIEVGRKLHEVVATSTQFSNNPVLTTRIITMYSMCGSPWDSRTLFDQLQTKNLYQWNSLVSGYTRNELWYDAMSLFCELVTVTEHKPDNFTLPCVIKACGGLLDMGLGQAVHGIAVKMSLILDVFVGNALIAMYGKCGFVKEAVKVFEYMPERNLVSWNSMICGFSENGFSQECFDVFREMLVGEEGLIPDVATLVTILPVCAGEENVEMGKMVHGLVVKLGLDHELMVSNALMDMYAKCGFLSKAHALFEKNDNKNVVSWNSMIGGYSREGNVGGTFNLLQKMQMDNEKIKANEVTILNVLPVCLEKSELLNVKELHGYSLRHRFQYDELVANSFISAYAKCGSLSSAEHVFYGLEAKTVSSWNALIGGCAQNGDPLKALHLFLQMRYSGLNPDWFSISSLLLACAHLKSLQNGKEIQGFAYRNGLETDPFIDEALNLFRQMVSNGIQPYEIAIMSVFGACSQLSALQLGKEIHCFALKAHLTEDIFVGCSIIDMYAKCGSIEQSQRIFDRLKEKDEASWTVMIAGYGIHGRGKEAIELFEKMKRLRLKPDGFTFIGILMACCHGGLVEEGLNYFDQMQTLHGIEPQLAHYSCVVDMLGRAGRFNDALKLVDEMPEKPDAGIWSSLLSSCRIYGELDLGKKVAEKLLALEPDKAENYVLVSNLFAKLGNWDIVRRVRGRMKAIGLRKDVGCSWITVGGKIYHFVVSDMMLPEAEEIHKVWRRLEEKISGVGYIPDTGSVLHELKEEEKIEMLRGHSEKLAISFGLLKTPKGVTLRICKNLRICRDCHNAIKFVSKVVDREIIVRDNKRFHHFRDGFCSCGDYW</sequence>
<dbReference type="Pfam" id="PF12854">
    <property type="entry name" value="PPR_1"/>
    <property type="match status" value="1"/>
</dbReference>
<organism evidence="5 6">
    <name type="scientific">Nyssa sinensis</name>
    <dbReference type="NCBI Taxonomy" id="561372"/>
    <lineage>
        <taxon>Eukaryota</taxon>
        <taxon>Viridiplantae</taxon>
        <taxon>Streptophyta</taxon>
        <taxon>Embryophyta</taxon>
        <taxon>Tracheophyta</taxon>
        <taxon>Spermatophyta</taxon>
        <taxon>Magnoliopsida</taxon>
        <taxon>eudicotyledons</taxon>
        <taxon>Gunneridae</taxon>
        <taxon>Pentapetalae</taxon>
        <taxon>asterids</taxon>
        <taxon>Cornales</taxon>
        <taxon>Nyssaceae</taxon>
        <taxon>Nyssa</taxon>
    </lineage>
</organism>
<gene>
    <name evidence="5" type="ORF">F0562_025067</name>
</gene>
<feature type="repeat" description="PPR" evidence="3">
    <location>
        <begin position="629"/>
        <end position="663"/>
    </location>
</feature>
<feature type="repeat" description="PPR" evidence="3">
    <location>
        <begin position="235"/>
        <end position="269"/>
    </location>
</feature>
<dbReference type="GO" id="GO:0008270">
    <property type="term" value="F:zinc ion binding"/>
    <property type="evidence" value="ECO:0007669"/>
    <property type="project" value="InterPro"/>
</dbReference>
<dbReference type="GO" id="GO:0003729">
    <property type="term" value="F:mRNA binding"/>
    <property type="evidence" value="ECO:0007669"/>
    <property type="project" value="UniProtKB-ARBA"/>
</dbReference>
<dbReference type="Pfam" id="PF13041">
    <property type="entry name" value="PPR_2"/>
    <property type="match status" value="2"/>
</dbReference>
<proteinExistence type="inferred from homology"/>
<dbReference type="Pfam" id="PF01535">
    <property type="entry name" value="PPR"/>
    <property type="match status" value="7"/>
</dbReference>
<dbReference type="PANTHER" id="PTHR47926">
    <property type="entry name" value="PENTATRICOPEPTIDE REPEAT-CONTAINING PROTEIN"/>
    <property type="match status" value="1"/>
</dbReference>
<dbReference type="FunFam" id="1.25.40.10:FF:000690">
    <property type="entry name" value="Pentatricopeptide repeat-containing protein"/>
    <property type="match status" value="1"/>
</dbReference>
<protein>
    <recommendedName>
        <fullName evidence="4">DYW domain-containing protein</fullName>
    </recommendedName>
</protein>
<evidence type="ECO:0000313" key="6">
    <source>
        <dbReference type="Proteomes" id="UP000325577"/>
    </source>
</evidence>
<dbReference type="EMBL" id="CM018036">
    <property type="protein sequence ID" value="KAA8541104.1"/>
    <property type="molecule type" value="Genomic_DNA"/>
</dbReference>
<evidence type="ECO:0000259" key="4">
    <source>
        <dbReference type="Pfam" id="PF14432"/>
    </source>
</evidence>
<evidence type="ECO:0000256" key="3">
    <source>
        <dbReference type="PROSITE-ProRule" id="PRU00708"/>
    </source>
</evidence>
<dbReference type="InterPro" id="IPR046848">
    <property type="entry name" value="E_motif"/>
</dbReference>
<dbReference type="Gene3D" id="1.25.40.10">
    <property type="entry name" value="Tetratricopeptide repeat domain"/>
    <property type="match status" value="6"/>
</dbReference>
<dbReference type="NCBIfam" id="TIGR00756">
    <property type="entry name" value="PPR"/>
    <property type="match status" value="6"/>
</dbReference>
<reference evidence="5 6" key="1">
    <citation type="submission" date="2019-09" db="EMBL/GenBank/DDBJ databases">
        <title>A chromosome-level genome assembly of the Chinese tupelo Nyssa sinensis.</title>
        <authorList>
            <person name="Yang X."/>
            <person name="Kang M."/>
            <person name="Yang Y."/>
            <person name="Xiong H."/>
            <person name="Wang M."/>
            <person name="Zhang Z."/>
            <person name="Wang Z."/>
            <person name="Wu H."/>
            <person name="Ma T."/>
            <person name="Liu J."/>
            <person name="Xi Z."/>
        </authorList>
    </citation>
    <scope>NUCLEOTIDE SEQUENCE [LARGE SCALE GENOMIC DNA]</scope>
    <source>
        <strain evidence="5">J267</strain>
        <tissue evidence="5">Leaf</tissue>
    </source>
</reference>
<dbReference type="Pfam" id="PF14432">
    <property type="entry name" value="DYW_deaminase"/>
    <property type="match status" value="1"/>
</dbReference>
<feature type="repeat" description="PPR" evidence="3">
    <location>
        <begin position="700"/>
        <end position="730"/>
    </location>
</feature>
<dbReference type="OrthoDB" id="1859983at2759"/>
<accession>A0A5J5BEG7</accession>
<dbReference type="AlphaFoldDB" id="A0A5J5BEG7"/>
<keyword evidence="6" id="KW-1185">Reference proteome</keyword>
<dbReference type="Pfam" id="PF20431">
    <property type="entry name" value="E_motif"/>
    <property type="match status" value="1"/>
</dbReference>